<evidence type="ECO:0000256" key="8">
    <source>
        <dbReference type="ARBA" id="ARBA00022857"/>
    </source>
</evidence>
<keyword evidence="11 18" id="KW-0413">Isomerase</keyword>
<keyword evidence="22" id="KW-0418">Kinase</keyword>
<evidence type="ECO:0000256" key="15">
    <source>
        <dbReference type="ARBA" id="ARBA00048238"/>
    </source>
</evidence>
<evidence type="ECO:0000256" key="11">
    <source>
        <dbReference type="ARBA" id="ARBA00023235"/>
    </source>
</evidence>
<feature type="binding site" evidence="17">
    <location>
        <position position="300"/>
    </location>
    <ligand>
        <name>(6S)-NADPHX</name>
        <dbReference type="ChEBI" id="CHEBI:64076"/>
    </ligand>
</feature>
<dbReference type="NCBIfam" id="TIGR00197">
    <property type="entry name" value="yjeF_nterm"/>
    <property type="match status" value="1"/>
</dbReference>
<protein>
    <recommendedName>
        <fullName evidence="19">Bifunctional NAD(P)H-hydrate repair enzyme</fullName>
    </recommendedName>
    <alternativeName>
        <fullName evidence="19">Nicotinamide nucleotide repair protein</fullName>
    </alternativeName>
    <domain>
        <recommendedName>
            <fullName evidence="19">ADP-dependent (S)-NAD(P)H-hydrate dehydratase</fullName>
            <ecNumber evidence="19">4.2.1.136</ecNumber>
        </recommendedName>
        <alternativeName>
            <fullName evidence="19">ADP-dependent NAD(P)HX dehydratase</fullName>
        </alternativeName>
    </domain>
    <domain>
        <recommendedName>
            <fullName evidence="19">NAD(P)H-hydrate epimerase</fullName>
            <ecNumber evidence="19">5.1.99.6</ecNumber>
        </recommendedName>
    </domain>
</protein>
<feature type="binding site" evidence="18">
    <location>
        <begin position="64"/>
        <end position="68"/>
    </location>
    <ligand>
        <name>(6S)-NADPHX</name>
        <dbReference type="ChEBI" id="CHEBI:64076"/>
    </ligand>
</feature>
<keyword evidence="13" id="KW-0511">Multifunctional enzyme</keyword>
<dbReference type="PROSITE" id="PS51385">
    <property type="entry name" value="YJEF_N"/>
    <property type="match status" value="1"/>
</dbReference>
<comment type="function">
    <text evidence="18">Catalyzes the epimerization of the S- and R-forms of NAD(P)HX, a damaged form of NAD(P)H that is a result of enzymatic or heat-dependent hydration. This is a prerequisite for the S-specific NAD(P)H-hydrate dehydratase to allow the repair of both epimers of NAD(P)HX.</text>
</comment>
<evidence type="ECO:0000256" key="10">
    <source>
        <dbReference type="ARBA" id="ARBA00023027"/>
    </source>
</evidence>
<dbReference type="Gene3D" id="3.40.50.10260">
    <property type="entry name" value="YjeF N-terminal domain"/>
    <property type="match status" value="1"/>
</dbReference>
<feature type="domain" description="YjeF N-terminal" evidence="21">
    <location>
        <begin position="18"/>
        <end position="212"/>
    </location>
</feature>
<dbReference type="PANTHER" id="PTHR12592">
    <property type="entry name" value="ATP-DEPENDENT (S)-NAD(P)H-HYDRATE DEHYDRATASE FAMILY MEMBER"/>
    <property type="match status" value="1"/>
</dbReference>
<keyword evidence="23" id="KW-1185">Reference proteome</keyword>
<dbReference type="HAMAP" id="MF_01965">
    <property type="entry name" value="NADHX_dehydratase"/>
    <property type="match status" value="1"/>
</dbReference>
<evidence type="ECO:0000259" key="20">
    <source>
        <dbReference type="PROSITE" id="PS51383"/>
    </source>
</evidence>
<dbReference type="PROSITE" id="PS51383">
    <property type="entry name" value="YJEF_C_3"/>
    <property type="match status" value="1"/>
</dbReference>
<name>A0A7W5ZVH7_9SPHN</name>
<feature type="binding site" evidence="18">
    <location>
        <position position="157"/>
    </location>
    <ligand>
        <name>K(+)</name>
        <dbReference type="ChEBI" id="CHEBI:29103"/>
    </ligand>
</feature>
<feature type="binding site" evidence="17">
    <location>
        <begin position="383"/>
        <end position="387"/>
    </location>
    <ligand>
        <name>AMP</name>
        <dbReference type="ChEBI" id="CHEBI:456215"/>
    </ligand>
</feature>
<evidence type="ECO:0000256" key="6">
    <source>
        <dbReference type="ARBA" id="ARBA00022741"/>
    </source>
</evidence>
<dbReference type="GO" id="GO:0052855">
    <property type="term" value="F:ADP-dependent NAD(P)H-hydrate dehydratase activity"/>
    <property type="evidence" value="ECO:0007669"/>
    <property type="project" value="UniProtKB-UniRule"/>
</dbReference>
<comment type="caution">
    <text evidence="18">Lacks conserved residue(s) required for the propagation of feature annotation.</text>
</comment>
<evidence type="ECO:0000256" key="16">
    <source>
        <dbReference type="ARBA" id="ARBA00049209"/>
    </source>
</evidence>
<dbReference type="Pfam" id="PF01256">
    <property type="entry name" value="Carb_kinase"/>
    <property type="match status" value="1"/>
</dbReference>
<dbReference type="InterPro" id="IPR000631">
    <property type="entry name" value="CARKD"/>
</dbReference>
<evidence type="ECO:0000313" key="23">
    <source>
        <dbReference type="Proteomes" id="UP000562395"/>
    </source>
</evidence>
<dbReference type="GO" id="GO:0046872">
    <property type="term" value="F:metal ion binding"/>
    <property type="evidence" value="ECO:0007669"/>
    <property type="project" value="UniProtKB-UniRule"/>
</dbReference>
<comment type="similarity">
    <text evidence="18">Belongs to the NnrE/AIBP family.</text>
</comment>
<dbReference type="Pfam" id="PF03853">
    <property type="entry name" value="YjeF_N"/>
    <property type="match status" value="1"/>
</dbReference>
<keyword evidence="8 17" id="KW-0521">NADP</keyword>
<dbReference type="InterPro" id="IPR017953">
    <property type="entry name" value="Carbohydrate_kinase_pred_CS"/>
</dbReference>
<evidence type="ECO:0000256" key="2">
    <source>
        <dbReference type="ARBA" id="ARBA00000909"/>
    </source>
</evidence>
<dbReference type="EMBL" id="JACICY010000003">
    <property type="protein sequence ID" value="MBB3860261.1"/>
    <property type="molecule type" value="Genomic_DNA"/>
</dbReference>
<proteinExistence type="inferred from homology"/>
<dbReference type="InterPro" id="IPR030677">
    <property type="entry name" value="Nnr"/>
</dbReference>
<evidence type="ECO:0000256" key="1">
    <source>
        <dbReference type="ARBA" id="ARBA00000013"/>
    </source>
</evidence>
<dbReference type="GO" id="GO:0016301">
    <property type="term" value="F:kinase activity"/>
    <property type="evidence" value="ECO:0007669"/>
    <property type="project" value="UniProtKB-KW"/>
</dbReference>
<keyword evidence="7 17" id="KW-0067">ATP-binding</keyword>
<dbReference type="AlphaFoldDB" id="A0A7W5ZVH7"/>
<dbReference type="Proteomes" id="UP000562395">
    <property type="component" value="Unassembled WGS sequence"/>
</dbReference>
<dbReference type="GO" id="GO:0110051">
    <property type="term" value="P:metabolite repair"/>
    <property type="evidence" value="ECO:0007669"/>
    <property type="project" value="TreeGrafter"/>
</dbReference>
<evidence type="ECO:0000313" key="22">
    <source>
        <dbReference type="EMBL" id="MBB3860261.1"/>
    </source>
</evidence>
<dbReference type="SUPFAM" id="SSF53613">
    <property type="entry name" value="Ribokinase-like"/>
    <property type="match status" value="1"/>
</dbReference>
<evidence type="ECO:0000256" key="12">
    <source>
        <dbReference type="ARBA" id="ARBA00023239"/>
    </source>
</evidence>
<dbReference type="InterPro" id="IPR004443">
    <property type="entry name" value="YjeF_N_dom"/>
</dbReference>
<dbReference type="InterPro" id="IPR036652">
    <property type="entry name" value="YjeF_N_dom_sf"/>
</dbReference>
<feature type="binding site" evidence="17">
    <location>
        <position position="413"/>
    </location>
    <ligand>
        <name>(6S)-NADPHX</name>
        <dbReference type="ChEBI" id="CHEBI:64076"/>
    </ligand>
</feature>
<keyword evidence="12 17" id="KW-0456">Lyase</keyword>
<evidence type="ECO:0000256" key="14">
    <source>
        <dbReference type="ARBA" id="ARBA00025153"/>
    </source>
</evidence>
<dbReference type="SUPFAM" id="SSF64153">
    <property type="entry name" value="YjeF N-terminal domain-like"/>
    <property type="match status" value="1"/>
</dbReference>
<comment type="catalytic activity">
    <reaction evidence="1 18 19">
        <text>(6R)-NADHX = (6S)-NADHX</text>
        <dbReference type="Rhea" id="RHEA:32215"/>
        <dbReference type="ChEBI" id="CHEBI:64074"/>
        <dbReference type="ChEBI" id="CHEBI:64075"/>
        <dbReference type="EC" id="5.1.99.6"/>
    </reaction>
</comment>
<comment type="function">
    <text evidence="17">Catalyzes the dehydration of the S-form of NAD(P)HX at the expense of ADP, which is converted to AMP. Together with NAD(P)HX epimerase, which catalyzes the epimerization of the S- and R-forms, the enzyme allows the repair of both epimers of NAD(P)HX, a damaged form of NAD(P)H that is a result of enzymatic or heat-dependent hydration.</text>
</comment>
<dbReference type="RefSeq" id="WP_183612543.1">
    <property type="nucleotide sequence ID" value="NZ_JACICY010000003.1"/>
</dbReference>
<dbReference type="CDD" id="cd01171">
    <property type="entry name" value="YXKO-related"/>
    <property type="match status" value="1"/>
</dbReference>
<comment type="function">
    <text evidence="14 19">Bifunctional enzyme that catalyzes the epimerization of the S- and R-forms of NAD(P)HX and the dehydration of the S-form of NAD(P)HX at the expense of ADP, which is converted to AMP. This allows the repair of both epimers of NAD(P)HX, a damaged form of NAD(P)H that is a result of enzymatic or heat-dependent hydration.</text>
</comment>
<keyword evidence="9 18" id="KW-0630">Potassium</keyword>
<dbReference type="HAMAP" id="MF_01966">
    <property type="entry name" value="NADHX_epimerase"/>
    <property type="match status" value="1"/>
</dbReference>
<comment type="similarity">
    <text evidence="3 19">In the N-terminal section; belongs to the NnrE/AIBP family.</text>
</comment>
<keyword evidence="10 17" id="KW-0520">NAD</keyword>
<dbReference type="PROSITE" id="PS01050">
    <property type="entry name" value="YJEF_C_2"/>
    <property type="match status" value="1"/>
</dbReference>
<comment type="caution">
    <text evidence="22">The sequence shown here is derived from an EMBL/GenBank/DDBJ whole genome shotgun (WGS) entry which is preliminary data.</text>
</comment>
<comment type="catalytic activity">
    <reaction evidence="16 17 19">
        <text>(6S)-NADPHX + ADP = AMP + phosphate + NADPH + H(+)</text>
        <dbReference type="Rhea" id="RHEA:32235"/>
        <dbReference type="ChEBI" id="CHEBI:15378"/>
        <dbReference type="ChEBI" id="CHEBI:43474"/>
        <dbReference type="ChEBI" id="CHEBI:57783"/>
        <dbReference type="ChEBI" id="CHEBI:64076"/>
        <dbReference type="ChEBI" id="CHEBI:456215"/>
        <dbReference type="ChEBI" id="CHEBI:456216"/>
        <dbReference type="EC" id="4.2.1.136"/>
    </reaction>
</comment>
<comment type="catalytic activity">
    <reaction evidence="2 18 19">
        <text>(6R)-NADPHX = (6S)-NADPHX</text>
        <dbReference type="Rhea" id="RHEA:32227"/>
        <dbReference type="ChEBI" id="CHEBI:64076"/>
        <dbReference type="ChEBI" id="CHEBI:64077"/>
        <dbReference type="EC" id="5.1.99.6"/>
    </reaction>
</comment>
<feature type="binding site" evidence="18">
    <location>
        <position position="121"/>
    </location>
    <ligand>
        <name>K(+)</name>
        <dbReference type="ChEBI" id="CHEBI:29103"/>
    </ligand>
</feature>
<evidence type="ECO:0000259" key="21">
    <source>
        <dbReference type="PROSITE" id="PS51385"/>
    </source>
</evidence>
<evidence type="ECO:0000256" key="5">
    <source>
        <dbReference type="ARBA" id="ARBA00022723"/>
    </source>
</evidence>
<feature type="binding site" evidence="18">
    <location>
        <position position="154"/>
    </location>
    <ligand>
        <name>(6S)-NADPHX</name>
        <dbReference type="ChEBI" id="CHEBI:64076"/>
    </ligand>
</feature>
<keyword evidence="6 17" id="KW-0547">Nucleotide-binding</keyword>
<evidence type="ECO:0000256" key="19">
    <source>
        <dbReference type="PIRNR" id="PIRNR017184"/>
    </source>
</evidence>
<gene>
    <name evidence="18" type="primary">nnrE</name>
    <name evidence="17" type="synonym">nnrD</name>
    <name evidence="22" type="ORF">GGQ88_001527</name>
</gene>
<evidence type="ECO:0000256" key="7">
    <source>
        <dbReference type="ARBA" id="ARBA00022840"/>
    </source>
</evidence>
<dbReference type="PANTHER" id="PTHR12592:SF0">
    <property type="entry name" value="ATP-DEPENDENT (S)-NAD(P)H-HYDRATE DEHYDRATASE"/>
    <property type="match status" value="1"/>
</dbReference>
<comment type="subunit">
    <text evidence="17">Homotetramer.</text>
</comment>
<evidence type="ECO:0000256" key="18">
    <source>
        <dbReference type="HAMAP-Rule" id="MF_01966"/>
    </source>
</evidence>
<keyword evidence="22" id="KW-0808">Transferase</keyword>
<feature type="domain" description="YjeF C-terminal" evidence="20">
    <location>
        <begin position="213"/>
        <end position="467"/>
    </location>
</feature>
<evidence type="ECO:0000256" key="4">
    <source>
        <dbReference type="ARBA" id="ARBA00009524"/>
    </source>
</evidence>
<feature type="binding site" evidence="17">
    <location>
        <position position="246"/>
    </location>
    <ligand>
        <name>(6S)-NADPHX</name>
        <dbReference type="ChEBI" id="CHEBI:64076"/>
    </ligand>
</feature>
<evidence type="ECO:0000256" key="3">
    <source>
        <dbReference type="ARBA" id="ARBA00006001"/>
    </source>
</evidence>
<feature type="binding site" evidence="17">
    <location>
        <position position="346"/>
    </location>
    <ligand>
        <name>(6S)-NADPHX</name>
        <dbReference type="ChEBI" id="CHEBI:64076"/>
    </ligand>
</feature>
<dbReference type="EC" id="4.2.1.136" evidence="19"/>
<comment type="similarity">
    <text evidence="4 19">In the C-terminal section; belongs to the NnrD/CARKD family.</text>
</comment>
<sequence length="469" mass="48276">MPRNRDHVLRQVLTVAQMRDAENALISNGTSVDELMQRAGRGAGEWVRRIAAGRSVTILCGPGNNGGDGWVIAEYLWGAGNQVSVIEAREAATDAARTARSLYHGAVRAVSDTCQGDVLVDCLFGSGLTRALPDDLHALLAGLAARHPLRVAIDVPSGVDSDTGAVLNEGLPDWTMTIALGAWKHGHFGMPARNNMGALRLVDIGVDAQACAARVLKKPLIEAPAFDAHKYRRGLLGVVGGAMPGAGLLAARAGQHGGAGYVKLAVERRFLPGLPADLVVTDRGALLGDARIAALLVGPGLGRDEQAEQALREILCAGRPTVIDADALVLLKPGMLGEAACVVTPHEGEMAALESSFGLASKGLRRERALALAQASGAVVVFKGADSLIAAPDGALVVSSPASSWLSVAGTGDVLAGTIASRLAVHGDALRAAEEGLWLHGEAARLCGAAFTAGELAAAIRPALEECLA</sequence>
<keyword evidence="5 18" id="KW-0479">Metal-binding</keyword>
<dbReference type="EC" id="5.1.99.6" evidence="19"/>
<organism evidence="22 23">
    <name type="scientific">Novosphingobium hassiacum</name>
    <dbReference type="NCBI Taxonomy" id="173676"/>
    <lineage>
        <taxon>Bacteria</taxon>
        <taxon>Pseudomonadati</taxon>
        <taxon>Pseudomonadota</taxon>
        <taxon>Alphaproteobacteria</taxon>
        <taxon>Sphingomonadales</taxon>
        <taxon>Sphingomonadaceae</taxon>
        <taxon>Novosphingobium</taxon>
    </lineage>
</organism>
<evidence type="ECO:0000256" key="9">
    <source>
        <dbReference type="ARBA" id="ARBA00022958"/>
    </source>
</evidence>
<comment type="similarity">
    <text evidence="17">Belongs to the NnrD/CARKD family.</text>
</comment>
<comment type="catalytic activity">
    <reaction evidence="15 17 19">
        <text>(6S)-NADHX + ADP = AMP + phosphate + NADH + H(+)</text>
        <dbReference type="Rhea" id="RHEA:32223"/>
        <dbReference type="ChEBI" id="CHEBI:15378"/>
        <dbReference type="ChEBI" id="CHEBI:43474"/>
        <dbReference type="ChEBI" id="CHEBI:57945"/>
        <dbReference type="ChEBI" id="CHEBI:64074"/>
        <dbReference type="ChEBI" id="CHEBI:456215"/>
        <dbReference type="ChEBI" id="CHEBI:456216"/>
        <dbReference type="EC" id="4.2.1.136"/>
    </reaction>
</comment>
<evidence type="ECO:0000256" key="17">
    <source>
        <dbReference type="HAMAP-Rule" id="MF_01965"/>
    </source>
</evidence>
<dbReference type="PIRSF" id="PIRSF017184">
    <property type="entry name" value="Nnr"/>
    <property type="match status" value="1"/>
</dbReference>
<dbReference type="GO" id="GO:0005524">
    <property type="term" value="F:ATP binding"/>
    <property type="evidence" value="ECO:0007669"/>
    <property type="project" value="UniProtKB-UniRule"/>
</dbReference>
<comment type="cofactor">
    <cofactor evidence="17">
        <name>Mg(2+)</name>
        <dbReference type="ChEBI" id="CHEBI:18420"/>
    </cofactor>
</comment>
<evidence type="ECO:0000256" key="13">
    <source>
        <dbReference type="ARBA" id="ARBA00023268"/>
    </source>
</evidence>
<reference evidence="22 23" key="1">
    <citation type="submission" date="2020-08" db="EMBL/GenBank/DDBJ databases">
        <title>Genomic Encyclopedia of Type Strains, Phase IV (KMG-IV): sequencing the most valuable type-strain genomes for metagenomic binning, comparative biology and taxonomic classification.</title>
        <authorList>
            <person name="Goeker M."/>
        </authorList>
    </citation>
    <scope>NUCLEOTIDE SEQUENCE [LARGE SCALE GENOMIC DNA]</scope>
    <source>
        <strain evidence="22 23">DSM 14552</strain>
    </source>
</reference>
<comment type="cofactor">
    <cofactor evidence="18 19">
        <name>K(+)</name>
        <dbReference type="ChEBI" id="CHEBI:29103"/>
    </cofactor>
    <text evidence="18 19">Binds 1 potassium ion per subunit.</text>
</comment>
<dbReference type="Gene3D" id="3.40.1190.20">
    <property type="match status" value="1"/>
</dbReference>
<feature type="binding site" evidence="18">
    <location>
        <position position="65"/>
    </location>
    <ligand>
        <name>K(+)</name>
        <dbReference type="ChEBI" id="CHEBI:29103"/>
    </ligand>
</feature>
<dbReference type="GO" id="GO:0052856">
    <property type="term" value="F:NAD(P)HX epimerase activity"/>
    <property type="evidence" value="ECO:0007669"/>
    <property type="project" value="UniProtKB-UniRule"/>
</dbReference>
<feature type="binding site" evidence="17">
    <location>
        <position position="412"/>
    </location>
    <ligand>
        <name>AMP</name>
        <dbReference type="ChEBI" id="CHEBI:456215"/>
    </ligand>
</feature>
<feature type="binding site" evidence="18">
    <location>
        <begin position="125"/>
        <end position="131"/>
    </location>
    <ligand>
        <name>(6S)-NADPHX</name>
        <dbReference type="ChEBI" id="CHEBI:64076"/>
    </ligand>
</feature>
<dbReference type="GO" id="GO:0046496">
    <property type="term" value="P:nicotinamide nucleotide metabolic process"/>
    <property type="evidence" value="ECO:0007669"/>
    <property type="project" value="UniProtKB-UniRule"/>
</dbReference>
<dbReference type="InterPro" id="IPR029056">
    <property type="entry name" value="Ribokinase-like"/>
</dbReference>
<accession>A0A7W5ZVH7</accession>